<evidence type="ECO:0000256" key="4">
    <source>
        <dbReference type="PROSITE-ProRule" id="PRU00175"/>
    </source>
</evidence>
<name>F4ZKW2_9BBAC</name>
<dbReference type="Proteomes" id="UP000203549">
    <property type="component" value="Segment"/>
</dbReference>
<sequence>MDRRYFDALCVCYALGFVCLMAYRNSENQFEKRLVAFLLFVFAPITFLCMCACATLLVPVLAFYIVCRCVLALPNKWRIRKQQAINKRRLRCVVKCVSIILYLKRQVNARKLRRLIVAIVHSVTAINYMTRLVVCRSQSTCPVCLESMCANTTVVMSCRHRLCHECLIKLLAPSCPVCRRLIWVIVYNCSLNKL</sequence>
<dbReference type="InterPro" id="IPR017907">
    <property type="entry name" value="Znf_RING_CS"/>
</dbReference>
<keyword evidence="5" id="KW-1133">Transmembrane helix</keyword>
<evidence type="ECO:0000256" key="5">
    <source>
        <dbReference type="SAM" id="Phobius"/>
    </source>
</evidence>
<dbReference type="GeneID" id="10722966"/>
<evidence type="ECO:0000256" key="2">
    <source>
        <dbReference type="ARBA" id="ARBA00022771"/>
    </source>
</evidence>
<evidence type="ECO:0000313" key="7">
    <source>
        <dbReference type="EMBL" id="AEB00373.1"/>
    </source>
</evidence>
<proteinExistence type="predicted"/>
<keyword evidence="5" id="KW-0472">Membrane</keyword>
<feature type="domain" description="RING-type" evidence="6">
    <location>
        <begin position="141"/>
        <end position="179"/>
    </location>
</feature>
<keyword evidence="2 4" id="KW-0863">Zinc-finger</keyword>
<dbReference type="PROSITE" id="PS00518">
    <property type="entry name" value="ZF_RING_1"/>
    <property type="match status" value="1"/>
</dbReference>
<dbReference type="KEGG" id="vg:10722966"/>
<dbReference type="Pfam" id="PF13639">
    <property type="entry name" value="zf-RING_2"/>
    <property type="match status" value="1"/>
</dbReference>
<evidence type="ECO:0000313" key="8">
    <source>
        <dbReference type="Proteomes" id="UP000203549"/>
    </source>
</evidence>
<dbReference type="RefSeq" id="YP_004376293.1">
    <property type="nucleotide sequence ID" value="NC_015398.1"/>
</dbReference>
<keyword evidence="3" id="KW-0862">Zinc</keyword>
<dbReference type="PROSITE" id="PS50089">
    <property type="entry name" value="ZF_RING_2"/>
    <property type="match status" value="1"/>
</dbReference>
<feature type="transmembrane region" description="Helical" evidence="5">
    <location>
        <begin position="6"/>
        <end position="23"/>
    </location>
</feature>
<protein>
    <recommendedName>
        <fullName evidence="6">RING-type domain-containing protein</fullName>
    </recommendedName>
</protein>
<reference evidence="7 8" key="1">
    <citation type="journal article" date="2011" name="Arch. Virol.">
        <title>Genomic sequencing and analysis of Clostera anachoreta granulovirus.</title>
        <authorList>
            <person name="Liang Z."/>
            <person name="Zhang X."/>
            <person name="Yin X."/>
            <person name="Cao S."/>
            <person name="Xu F."/>
        </authorList>
    </citation>
    <scope>NUCLEOTIDE SEQUENCE [LARGE SCALE GENOMIC DNA]</scope>
    <source>
        <strain evidence="7">ClanGV-HBHN</strain>
    </source>
</reference>
<keyword evidence="1" id="KW-0479">Metal-binding</keyword>
<evidence type="ECO:0000256" key="1">
    <source>
        <dbReference type="ARBA" id="ARBA00022723"/>
    </source>
</evidence>
<dbReference type="SMART" id="SM00184">
    <property type="entry name" value="RING"/>
    <property type="match status" value="1"/>
</dbReference>
<evidence type="ECO:0000259" key="6">
    <source>
        <dbReference type="PROSITE" id="PS50089"/>
    </source>
</evidence>
<dbReference type="InterPro" id="IPR013083">
    <property type="entry name" value="Znf_RING/FYVE/PHD"/>
</dbReference>
<accession>F4ZKW2</accession>
<dbReference type="InterPro" id="IPR001841">
    <property type="entry name" value="Znf_RING"/>
</dbReference>
<keyword evidence="5" id="KW-0812">Transmembrane</keyword>
<evidence type="ECO:0000256" key="3">
    <source>
        <dbReference type="ARBA" id="ARBA00022833"/>
    </source>
</evidence>
<dbReference type="OrthoDB" id="19866at10239"/>
<dbReference type="GO" id="GO:0008270">
    <property type="term" value="F:zinc ion binding"/>
    <property type="evidence" value="ECO:0007669"/>
    <property type="project" value="UniProtKB-KW"/>
</dbReference>
<dbReference type="EMBL" id="HQ116624">
    <property type="protein sequence ID" value="AEB00373.1"/>
    <property type="molecule type" value="Genomic_DNA"/>
</dbReference>
<feature type="transmembrane region" description="Helical" evidence="5">
    <location>
        <begin position="35"/>
        <end position="66"/>
    </location>
</feature>
<dbReference type="Gene3D" id="3.30.40.10">
    <property type="entry name" value="Zinc/RING finger domain, C3HC4 (zinc finger)"/>
    <property type="match status" value="1"/>
</dbReference>
<dbReference type="SUPFAM" id="SSF57850">
    <property type="entry name" value="RING/U-box"/>
    <property type="match status" value="1"/>
</dbReference>
<organism evidence="7 8">
    <name type="scientific">Clostera anachoreta granulovirus</name>
    <dbReference type="NCBI Taxonomy" id="283675"/>
    <lineage>
        <taxon>Viruses</taxon>
        <taxon>Viruses incertae sedis</taxon>
        <taxon>Naldaviricetes</taxon>
        <taxon>Lefavirales</taxon>
        <taxon>Baculoviridae</taxon>
        <taxon>Betabaculovirus</taxon>
        <taxon>Betabaculovirus clanachoretae</taxon>
    </lineage>
</organism>
<keyword evidence="8" id="KW-1185">Reference proteome</keyword>